<dbReference type="InterPro" id="IPR015867">
    <property type="entry name" value="N-reg_PII/ATP_PRibTrfase_C"/>
</dbReference>
<keyword evidence="10" id="KW-1185">Reference proteome</keyword>
<dbReference type="GeneID" id="78501394"/>
<keyword evidence="2" id="KW-1003">Cell membrane</keyword>
<dbReference type="Proteomes" id="UP000198528">
    <property type="component" value="Unassembled WGS sequence"/>
</dbReference>
<evidence type="ECO:0000259" key="7">
    <source>
        <dbReference type="Pfam" id="PF10035"/>
    </source>
</evidence>
<keyword evidence="3 6" id="KW-0812">Transmembrane</keyword>
<dbReference type="PIRSF" id="PIRSF006483">
    <property type="entry name" value="Membrane_protein_YitT"/>
    <property type="match status" value="1"/>
</dbReference>
<evidence type="ECO:0000313" key="10">
    <source>
        <dbReference type="Proteomes" id="UP000198528"/>
    </source>
</evidence>
<dbReference type="PANTHER" id="PTHR33545">
    <property type="entry name" value="UPF0750 MEMBRANE PROTEIN YITT-RELATED"/>
    <property type="match status" value="1"/>
</dbReference>
<keyword evidence="5 6" id="KW-0472">Membrane</keyword>
<accession>A0A1H1P1P6</accession>
<dbReference type="RefSeq" id="WP_090846849.1">
    <property type="nucleotide sequence ID" value="NZ_FMZL01000014.1"/>
</dbReference>
<evidence type="ECO:0000256" key="5">
    <source>
        <dbReference type="ARBA" id="ARBA00023136"/>
    </source>
</evidence>
<dbReference type="EMBL" id="FMZL01000014">
    <property type="protein sequence ID" value="SDC43098.1"/>
    <property type="molecule type" value="Genomic_DNA"/>
</dbReference>
<keyword evidence="4 6" id="KW-1133">Transmembrane helix</keyword>
<feature type="domain" description="DUF2179" evidence="7">
    <location>
        <begin position="230"/>
        <end position="284"/>
    </location>
</feature>
<dbReference type="GO" id="GO:0005886">
    <property type="term" value="C:plasma membrane"/>
    <property type="evidence" value="ECO:0007669"/>
    <property type="project" value="UniProtKB-SubCell"/>
</dbReference>
<evidence type="ECO:0000313" key="8">
    <source>
        <dbReference type="EMBL" id="SDC43098.1"/>
    </source>
</evidence>
<dbReference type="STRING" id="604330.SAMN04489857_2069"/>
<dbReference type="InterPro" id="IPR051461">
    <property type="entry name" value="UPF0750_membrane"/>
</dbReference>
<evidence type="ECO:0000256" key="3">
    <source>
        <dbReference type="ARBA" id="ARBA00022692"/>
    </source>
</evidence>
<feature type="transmembrane region" description="Helical" evidence="6">
    <location>
        <begin position="157"/>
        <end position="177"/>
    </location>
</feature>
<feature type="transmembrane region" description="Helical" evidence="6">
    <location>
        <begin position="91"/>
        <end position="110"/>
    </location>
</feature>
<evidence type="ECO:0000313" key="9">
    <source>
        <dbReference type="EMBL" id="SDS04935.1"/>
    </source>
</evidence>
<evidence type="ECO:0000256" key="4">
    <source>
        <dbReference type="ARBA" id="ARBA00022989"/>
    </source>
</evidence>
<dbReference type="PANTHER" id="PTHR33545:SF5">
    <property type="entry name" value="UPF0750 MEMBRANE PROTEIN YITT"/>
    <property type="match status" value="1"/>
</dbReference>
<sequence length="292" mass="30580">MRHGFDWRRAAKDALLIVAGSVLFAIGIDCFELPNGIAAGGLTGLATIIYAVGKAAGVTLPVGMQTIAMNVLLLVYVVLRTRDWSYVTRSIAGILVSGFMIDALAPVLPVPTHGELLISAIWGGVFVGAGVGVVFLSGGNTGGTDIVAQLIAKRIGMPLGTLSMLVDGVIVIASVPVFSLRNALFAGIAMYLGGRVIDAVVDGPRTARMAYIISGKHEEIANAIMYDLGRGCTELKARGVWSGNDRPVLMCVCGRTETARLKQIVGELDPDAIVVVSEVHEAFGEGFTRIGS</sequence>
<gene>
    <name evidence="8" type="ORF">SAMN04487824_11443</name>
    <name evidence="9" type="ORF">SAMN04489857_2069</name>
</gene>
<dbReference type="Gene3D" id="3.30.70.120">
    <property type="match status" value="1"/>
</dbReference>
<feature type="transmembrane region" description="Helical" evidence="6">
    <location>
        <begin position="62"/>
        <end position="79"/>
    </location>
</feature>
<dbReference type="AlphaFoldDB" id="A0A1H1P1P6"/>
<dbReference type="Pfam" id="PF10035">
    <property type="entry name" value="DUF2179"/>
    <property type="match status" value="1"/>
</dbReference>
<proteinExistence type="predicted"/>
<dbReference type="Proteomes" id="UP000199480">
    <property type="component" value="Chromosome I"/>
</dbReference>
<organism evidence="9 11">
    <name type="scientific">Parafannyhessea umbonata</name>
    <dbReference type="NCBI Taxonomy" id="604330"/>
    <lineage>
        <taxon>Bacteria</taxon>
        <taxon>Bacillati</taxon>
        <taxon>Actinomycetota</taxon>
        <taxon>Coriobacteriia</taxon>
        <taxon>Coriobacteriales</taxon>
        <taxon>Atopobiaceae</taxon>
        <taxon>Parafannyhessea</taxon>
    </lineage>
</organism>
<name>A0A1H1P1P6_9ACTN</name>
<feature type="transmembrane region" description="Helical" evidence="6">
    <location>
        <begin position="116"/>
        <end position="136"/>
    </location>
</feature>
<comment type="subcellular location">
    <subcellularLocation>
        <location evidence="1">Cell membrane</location>
        <topology evidence="1">Multi-pass membrane protein</topology>
    </subcellularLocation>
</comment>
<dbReference type="OrthoDB" id="9779786at2"/>
<protein>
    <submittedName>
        <fullName evidence="9">Uncharacterized membrane-anchored protein YitT, contains DUF161 and DUF2179 domains</fullName>
    </submittedName>
</protein>
<dbReference type="EMBL" id="LT629759">
    <property type="protein sequence ID" value="SDS04935.1"/>
    <property type="molecule type" value="Genomic_DNA"/>
</dbReference>
<evidence type="ECO:0000256" key="2">
    <source>
        <dbReference type="ARBA" id="ARBA00022475"/>
    </source>
</evidence>
<dbReference type="Pfam" id="PF02588">
    <property type="entry name" value="YitT_membrane"/>
    <property type="match status" value="1"/>
</dbReference>
<dbReference type="InterPro" id="IPR019264">
    <property type="entry name" value="DUF2179"/>
</dbReference>
<evidence type="ECO:0000313" key="11">
    <source>
        <dbReference type="Proteomes" id="UP000199480"/>
    </source>
</evidence>
<reference evidence="10 11" key="1">
    <citation type="submission" date="2016-10" db="EMBL/GenBank/DDBJ databases">
        <authorList>
            <person name="Varghese N."/>
            <person name="Submissions S."/>
        </authorList>
    </citation>
    <scope>NUCLEOTIDE SEQUENCE [LARGE SCALE GENOMIC DNA]</scope>
    <source>
        <strain evidence="10">DSM 22619</strain>
        <strain evidence="11">DSM 22620</strain>
    </source>
</reference>
<reference evidence="9" key="2">
    <citation type="submission" date="2016-10" db="EMBL/GenBank/DDBJ databases">
        <authorList>
            <person name="de Groot N.N."/>
        </authorList>
    </citation>
    <scope>NUCLEOTIDE SEQUENCE [LARGE SCALE GENOMIC DNA]</scope>
    <source>
        <strain evidence="8">DSM 22619</strain>
        <strain evidence="9">DSM 22620</strain>
    </source>
</reference>
<dbReference type="InterPro" id="IPR003740">
    <property type="entry name" value="YitT"/>
</dbReference>
<evidence type="ECO:0000256" key="6">
    <source>
        <dbReference type="SAM" id="Phobius"/>
    </source>
</evidence>
<evidence type="ECO:0000256" key="1">
    <source>
        <dbReference type="ARBA" id="ARBA00004651"/>
    </source>
</evidence>
<feature type="transmembrane region" description="Helical" evidence="6">
    <location>
        <begin position="14"/>
        <end position="31"/>
    </location>
</feature>
<dbReference type="CDD" id="cd16380">
    <property type="entry name" value="YitT_C"/>
    <property type="match status" value="1"/>
</dbReference>